<feature type="transmembrane region" description="Helical" evidence="4">
    <location>
        <begin position="231"/>
        <end position="252"/>
    </location>
</feature>
<keyword evidence="1 4" id="KW-0812">Transmembrane</keyword>
<reference evidence="6 7" key="1">
    <citation type="submission" date="2023-10" db="EMBL/GenBank/DDBJ databases">
        <title>Rubellicoccus peritrichatus gen. nov., sp. nov., isolated from an algae of coral reef tank.</title>
        <authorList>
            <person name="Luo J."/>
        </authorList>
    </citation>
    <scope>NUCLEOTIDE SEQUENCE [LARGE SCALE GENOMIC DNA]</scope>
    <source>
        <strain evidence="6 7">CR14</strain>
    </source>
</reference>
<dbReference type="AlphaFoldDB" id="A0AAQ3LC36"/>
<dbReference type="InterPro" id="IPR036259">
    <property type="entry name" value="MFS_trans_sf"/>
</dbReference>
<sequence>MSTIKLSQMTLLNSATERRCRISLACTNFALADVRDGLMPFMAIYLMTVHDWKQGQIGTVIAIMSICGLLAQTPMGALVDSTSRKRLLLSTAAIIVALSSLSLVFFPTFWPVAISKGILGAVASVFAPAIAAITLGIWGQSGFTAQIGRNEAFNHGGNVFSALVAGVLGYTLGMQWAFYFVAFSALVSVITINWIPGKAIDNERARGLTEANEKQGDKPSGFATLFESKPLLIFSLCILLFHFANAAMLPLVSEKLSKADSDHASLYVSACVVLAQLVMIPMAILVGRKADTWGRKPIFLVGFLILPIRGVLFTLSDYPFYLMSVQVLDGIGAGIFGALFPIVIADLTRGTGRYNVAQGAVFTLMGIGVALSNLIAGYVAEFAGFSAAFYFLAAVAGTALALLWFAMPETLNFESEK</sequence>
<keyword evidence="2 4" id="KW-1133">Transmembrane helix</keyword>
<feature type="transmembrane region" description="Helical" evidence="4">
    <location>
        <begin position="321"/>
        <end position="344"/>
    </location>
</feature>
<evidence type="ECO:0000259" key="5">
    <source>
        <dbReference type="PROSITE" id="PS50850"/>
    </source>
</evidence>
<feature type="transmembrane region" description="Helical" evidence="4">
    <location>
        <begin position="176"/>
        <end position="196"/>
    </location>
</feature>
<dbReference type="RefSeq" id="WP_317833545.1">
    <property type="nucleotide sequence ID" value="NZ_CP136920.1"/>
</dbReference>
<dbReference type="PANTHER" id="PTHR23539">
    <property type="entry name" value="MFS TRANSPORTER"/>
    <property type="match status" value="1"/>
</dbReference>
<dbReference type="PANTHER" id="PTHR23539:SF1">
    <property type="entry name" value="MAJOR FACILITATOR SUPERFAMILY (MFS) PROFILE DOMAIN-CONTAINING PROTEIN"/>
    <property type="match status" value="1"/>
</dbReference>
<dbReference type="GO" id="GO:0022857">
    <property type="term" value="F:transmembrane transporter activity"/>
    <property type="evidence" value="ECO:0007669"/>
    <property type="project" value="InterPro"/>
</dbReference>
<feature type="transmembrane region" description="Helical" evidence="4">
    <location>
        <begin position="264"/>
        <end position="286"/>
    </location>
</feature>
<feature type="domain" description="Major facilitator superfamily (MFS) profile" evidence="5">
    <location>
        <begin position="223"/>
        <end position="417"/>
    </location>
</feature>
<feature type="transmembrane region" description="Helical" evidence="4">
    <location>
        <begin position="356"/>
        <end position="379"/>
    </location>
</feature>
<evidence type="ECO:0000256" key="2">
    <source>
        <dbReference type="ARBA" id="ARBA00022989"/>
    </source>
</evidence>
<feature type="transmembrane region" description="Helical" evidence="4">
    <location>
        <begin position="152"/>
        <end position="170"/>
    </location>
</feature>
<dbReference type="Proteomes" id="UP001304300">
    <property type="component" value="Chromosome"/>
</dbReference>
<protein>
    <submittedName>
        <fullName evidence="6">MFS transporter</fullName>
    </submittedName>
</protein>
<evidence type="ECO:0000256" key="1">
    <source>
        <dbReference type="ARBA" id="ARBA00022692"/>
    </source>
</evidence>
<keyword evidence="3 4" id="KW-0472">Membrane</keyword>
<dbReference type="KEGG" id="puo:RZN69_21170"/>
<feature type="transmembrane region" description="Helical" evidence="4">
    <location>
        <begin position="55"/>
        <end position="75"/>
    </location>
</feature>
<accession>A0AAQ3LC36</accession>
<dbReference type="PROSITE" id="PS50850">
    <property type="entry name" value="MFS"/>
    <property type="match status" value="1"/>
</dbReference>
<evidence type="ECO:0000256" key="4">
    <source>
        <dbReference type="SAM" id="Phobius"/>
    </source>
</evidence>
<feature type="transmembrane region" description="Helical" evidence="4">
    <location>
        <begin position="385"/>
        <end position="407"/>
    </location>
</feature>
<evidence type="ECO:0000313" key="6">
    <source>
        <dbReference type="EMBL" id="WOO41140.1"/>
    </source>
</evidence>
<dbReference type="InterPro" id="IPR011701">
    <property type="entry name" value="MFS"/>
</dbReference>
<proteinExistence type="predicted"/>
<evidence type="ECO:0000313" key="7">
    <source>
        <dbReference type="Proteomes" id="UP001304300"/>
    </source>
</evidence>
<dbReference type="Pfam" id="PF07690">
    <property type="entry name" value="MFS_1"/>
    <property type="match status" value="1"/>
</dbReference>
<keyword evidence="7" id="KW-1185">Reference proteome</keyword>
<gene>
    <name evidence="6" type="ORF">RZN69_21170</name>
</gene>
<evidence type="ECO:0000256" key="3">
    <source>
        <dbReference type="ARBA" id="ARBA00023136"/>
    </source>
</evidence>
<dbReference type="SUPFAM" id="SSF103473">
    <property type="entry name" value="MFS general substrate transporter"/>
    <property type="match status" value="1"/>
</dbReference>
<dbReference type="InterPro" id="IPR020846">
    <property type="entry name" value="MFS_dom"/>
</dbReference>
<feature type="transmembrane region" description="Helical" evidence="4">
    <location>
        <begin position="118"/>
        <end position="140"/>
    </location>
</feature>
<feature type="transmembrane region" description="Helical" evidence="4">
    <location>
        <begin position="87"/>
        <end position="106"/>
    </location>
</feature>
<feature type="transmembrane region" description="Helical" evidence="4">
    <location>
        <begin position="298"/>
        <end position="315"/>
    </location>
</feature>
<dbReference type="Gene3D" id="1.20.1250.20">
    <property type="entry name" value="MFS general substrate transporter like domains"/>
    <property type="match status" value="2"/>
</dbReference>
<name>A0AAQ3LC36_9BACT</name>
<dbReference type="EMBL" id="CP136920">
    <property type="protein sequence ID" value="WOO41140.1"/>
    <property type="molecule type" value="Genomic_DNA"/>
</dbReference>
<organism evidence="6 7">
    <name type="scientific">Rubellicoccus peritrichatus</name>
    <dbReference type="NCBI Taxonomy" id="3080537"/>
    <lineage>
        <taxon>Bacteria</taxon>
        <taxon>Pseudomonadati</taxon>
        <taxon>Verrucomicrobiota</taxon>
        <taxon>Opitutia</taxon>
        <taxon>Puniceicoccales</taxon>
        <taxon>Cerasicoccaceae</taxon>
        <taxon>Rubellicoccus</taxon>
    </lineage>
</organism>